<keyword evidence="2" id="KW-1185">Reference proteome</keyword>
<keyword evidence="1" id="KW-0418">Kinase</keyword>
<dbReference type="InterPro" id="IPR043129">
    <property type="entry name" value="ATPase_NBD"/>
</dbReference>
<dbReference type="AlphaFoldDB" id="A0A841I098"/>
<sequence>MKLLALDIGATSTRAALLEGGALVWRAQAPTPRGPQAVVELAGELLGAAPAAGSALGVAMTGRVRAGRVTAMNTETLPGWQDFDLASALHAHTGLPTAVVNDARAAAWGEYASGAGQGTSEFAFVTVSTGVGAGFVLGGRLHLAANGLDAEVGFALAPPLLRRLYRLPQLGELSDLEREASGTALGGPLARALCDRAEAGEAAAEAIYGRSAALVAARLADFAVMLGIERVALGGSVGLRPGYLERVRAALAALPEMYRLEVVHAELGADAGLVGAGLWAQQHLGEKLSHAAS</sequence>
<evidence type="ECO:0000313" key="1">
    <source>
        <dbReference type="EMBL" id="MBB6097870.1"/>
    </source>
</evidence>
<dbReference type="GO" id="GO:0009384">
    <property type="term" value="F:N-acylmannosamine kinase activity"/>
    <property type="evidence" value="ECO:0007669"/>
    <property type="project" value="UniProtKB-EC"/>
</dbReference>
<name>A0A841I098_9DEIO</name>
<protein>
    <submittedName>
        <fullName evidence="1">N-acylmannosamine kinase</fullName>
        <ecNumber evidence="1">2.7.1.60</ecNumber>
    </submittedName>
</protein>
<keyword evidence="1" id="KW-0808">Transferase</keyword>
<dbReference type="Gene3D" id="3.30.420.40">
    <property type="match status" value="2"/>
</dbReference>
<dbReference type="Proteomes" id="UP000569951">
    <property type="component" value="Unassembled WGS sequence"/>
</dbReference>
<dbReference type="EC" id="2.7.1.60" evidence="1"/>
<reference evidence="1 2" key="1">
    <citation type="submission" date="2020-08" db="EMBL/GenBank/DDBJ databases">
        <title>Genomic Encyclopedia of Type Strains, Phase IV (KMG-IV): sequencing the most valuable type-strain genomes for metagenomic binning, comparative biology and taxonomic classification.</title>
        <authorList>
            <person name="Goeker M."/>
        </authorList>
    </citation>
    <scope>NUCLEOTIDE SEQUENCE [LARGE SCALE GENOMIC DNA]</scope>
    <source>
        <strain evidence="1 2">DSM 21458</strain>
    </source>
</reference>
<evidence type="ECO:0000313" key="2">
    <source>
        <dbReference type="Proteomes" id="UP000569951"/>
    </source>
</evidence>
<dbReference type="PANTHER" id="PTHR18964">
    <property type="entry name" value="ROK (REPRESSOR, ORF, KINASE) FAMILY"/>
    <property type="match status" value="1"/>
</dbReference>
<dbReference type="RefSeq" id="WP_183985734.1">
    <property type="nucleotide sequence ID" value="NZ_JACHHG010000004.1"/>
</dbReference>
<accession>A0A841I098</accession>
<proteinExistence type="predicted"/>
<dbReference type="InterPro" id="IPR000600">
    <property type="entry name" value="ROK"/>
</dbReference>
<dbReference type="SUPFAM" id="SSF53067">
    <property type="entry name" value="Actin-like ATPase domain"/>
    <property type="match status" value="1"/>
</dbReference>
<comment type="caution">
    <text evidence="1">The sequence shown here is derived from an EMBL/GenBank/DDBJ whole genome shotgun (WGS) entry which is preliminary data.</text>
</comment>
<dbReference type="Pfam" id="PF00480">
    <property type="entry name" value="ROK"/>
    <property type="match status" value="1"/>
</dbReference>
<organism evidence="1 2">
    <name type="scientific">Deinobacterium chartae</name>
    <dbReference type="NCBI Taxonomy" id="521158"/>
    <lineage>
        <taxon>Bacteria</taxon>
        <taxon>Thermotogati</taxon>
        <taxon>Deinococcota</taxon>
        <taxon>Deinococci</taxon>
        <taxon>Deinococcales</taxon>
        <taxon>Deinococcaceae</taxon>
        <taxon>Deinobacterium</taxon>
    </lineage>
</organism>
<gene>
    <name evidence="1" type="ORF">HNR42_001293</name>
</gene>
<dbReference type="PANTHER" id="PTHR18964:SF169">
    <property type="entry name" value="N-ACETYLMANNOSAMINE KINASE"/>
    <property type="match status" value="1"/>
</dbReference>
<dbReference type="EMBL" id="JACHHG010000004">
    <property type="protein sequence ID" value="MBB6097870.1"/>
    <property type="molecule type" value="Genomic_DNA"/>
</dbReference>
<dbReference type="GO" id="GO:0019262">
    <property type="term" value="P:N-acetylneuraminate catabolic process"/>
    <property type="evidence" value="ECO:0007669"/>
    <property type="project" value="TreeGrafter"/>
</dbReference>